<dbReference type="InterPro" id="IPR000182">
    <property type="entry name" value="GNAT_dom"/>
</dbReference>
<dbReference type="GO" id="GO:0007064">
    <property type="term" value="P:mitotic sister chromatid cohesion"/>
    <property type="evidence" value="ECO:0007669"/>
    <property type="project" value="TreeGrafter"/>
</dbReference>
<organism evidence="4 5">
    <name type="scientific">Moniliophthora roreri</name>
    <name type="common">Frosty pod rot fungus</name>
    <name type="synonym">Monilia roreri</name>
    <dbReference type="NCBI Taxonomy" id="221103"/>
    <lineage>
        <taxon>Eukaryota</taxon>
        <taxon>Fungi</taxon>
        <taxon>Dikarya</taxon>
        <taxon>Basidiomycota</taxon>
        <taxon>Agaricomycotina</taxon>
        <taxon>Agaricomycetes</taxon>
        <taxon>Agaricomycetidae</taxon>
        <taxon>Agaricales</taxon>
        <taxon>Marasmiineae</taxon>
        <taxon>Marasmiaceae</taxon>
        <taxon>Moniliophthora</taxon>
    </lineage>
</organism>
<evidence type="ECO:0000259" key="3">
    <source>
        <dbReference type="PROSITE" id="PS51186"/>
    </source>
</evidence>
<dbReference type="EMBL" id="LATX01002412">
    <property type="protein sequence ID" value="KTB29800.1"/>
    <property type="molecule type" value="Genomic_DNA"/>
</dbReference>
<keyword evidence="1" id="KW-0808">Transferase</keyword>
<dbReference type="AlphaFoldDB" id="A0A0W0F0I0"/>
<accession>A0A0W0F0I0</accession>
<dbReference type="InterPro" id="IPR051556">
    <property type="entry name" value="N-term/lysine_N-AcTrnsfr"/>
</dbReference>
<name>A0A0W0F0I0_MONRR</name>
<gene>
    <name evidence="4" type="ORF">WG66_17679</name>
</gene>
<feature type="domain" description="N-acetyltransferase" evidence="3">
    <location>
        <begin position="140"/>
        <end position="306"/>
    </location>
</feature>
<dbReference type="PROSITE" id="PS51186">
    <property type="entry name" value="GNAT"/>
    <property type="match status" value="1"/>
</dbReference>
<dbReference type="Gene3D" id="3.40.630.30">
    <property type="match status" value="1"/>
</dbReference>
<dbReference type="eggNOG" id="ENOG502SPAK">
    <property type="taxonomic scope" value="Eukaryota"/>
</dbReference>
<sequence length="308" mass="35568">MPFIDRQGIDPTILIGKVLNRARRSSEHPALTLDFADNTSYQIKVEGYDPKWKGIPKELEMNESFDDILLSNDGFIGLEVIDCAIITLSDKAFERKHSQETDLQWDKRHLGVAFKFAEANPRWHCVWATLTEYDKDMGSCVFRSYDDVYLERLERSPRKHRSPKKKRRDSLQPDAIDIAFIVLFAITILYFDLAATLQAWNDESVGTICCRIEQKDGEDHLYLMTMGILAPYRSRGLGSQSLQSVLDAASSHTSPRVTKIYLHVQVSNAEAKKFYERHGFKEVGIHKDYYRKITPHDAWILEKTIEHK</sequence>
<comment type="caution">
    <text evidence="4">The sequence shown here is derived from an EMBL/GenBank/DDBJ whole genome shotgun (WGS) entry which is preliminary data.</text>
</comment>
<evidence type="ECO:0000256" key="1">
    <source>
        <dbReference type="ARBA" id="ARBA00022679"/>
    </source>
</evidence>
<dbReference type="Pfam" id="PF00583">
    <property type="entry name" value="Acetyltransf_1"/>
    <property type="match status" value="1"/>
</dbReference>
<keyword evidence="2" id="KW-0012">Acyltransferase</keyword>
<dbReference type="GO" id="GO:0031415">
    <property type="term" value="C:NatA complex"/>
    <property type="evidence" value="ECO:0007669"/>
    <property type="project" value="TreeGrafter"/>
</dbReference>
<dbReference type="SUPFAM" id="SSF55729">
    <property type="entry name" value="Acyl-CoA N-acyltransferases (Nat)"/>
    <property type="match status" value="1"/>
</dbReference>
<dbReference type="PANTHER" id="PTHR42919:SF8">
    <property type="entry name" value="N-ALPHA-ACETYLTRANSFERASE 50"/>
    <property type="match status" value="1"/>
</dbReference>
<dbReference type="PANTHER" id="PTHR42919">
    <property type="entry name" value="N-ALPHA-ACETYLTRANSFERASE"/>
    <property type="match status" value="1"/>
</dbReference>
<evidence type="ECO:0000313" key="5">
    <source>
        <dbReference type="Proteomes" id="UP000054988"/>
    </source>
</evidence>
<evidence type="ECO:0000313" key="4">
    <source>
        <dbReference type="EMBL" id="KTB29800.1"/>
    </source>
</evidence>
<dbReference type="CDD" id="cd04301">
    <property type="entry name" value="NAT_SF"/>
    <property type="match status" value="1"/>
</dbReference>
<proteinExistence type="predicted"/>
<dbReference type="InterPro" id="IPR016181">
    <property type="entry name" value="Acyl_CoA_acyltransferase"/>
</dbReference>
<dbReference type="Proteomes" id="UP000054988">
    <property type="component" value="Unassembled WGS sequence"/>
</dbReference>
<dbReference type="GO" id="GO:0016747">
    <property type="term" value="F:acyltransferase activity, transferring groups other than amino-acyl groups"/>
    <property type="evidence" value="ECO:0007669"/>
    <property type="project" value="InterPro"/>
</dbReference>
<evidence type="ECO:0000256" key="2">
    <source>
        <dbReference type="ARBA" id="ARBA00023315"/>
    </source>
</evidence>
<protein>
    <recommendedName>
        <fullName evidence="3">N-acetyltransferase domain-containing protein</fullName>
    </recommendedName>
</protein>
<reference evidence="4 5" key="1">
    <citation type="submission" date="2015-12" db="EMBL/GenBank/DDBJ databases">
        <title>Draft genome sequence of Moniliophthora roreri, the causal agent of frosty pod rot of cacao.</title>
        <authorList>
            <person name="Aime M.C."/>
            <person name="Diaz-Valderrama J.R."/>
            <person name="Kijpornyongpan T."/>
            <person name="Phillips-Mora W."/>
        </authorList>
    </citation>
    <scope>NUCLEOTIDE SEQUENCE [LARGE SCALE GENOMIC DNA]</scope>
    <source>
        <strain evidence="4 5">MCA 2952</strain>
    </source>
</reference>